<evidence type="ECO:0000256" key="1">
    <source>
        <dbReference type="SAM" id="MobiDB-lite"/>
    </source>
</evidence>
<proteinExistence type="predicted"/>
<evidence type="ECO:0000313" key="3">
    <source>
        <dbReference type="Proteomes" id="UP000182658"/>
    </source>
</evidence>
<protein>
    <submittedName>
        <fullName evidence="2">Uncharacterized protein</fullName>
    </submittedName>
</protein>
<name>A0A1J7I778_9PEZI</name>
<dbReference type="InParanoid" id="A0A1J7I778"/>
<dbReference type="AlphaFoldDB" id="A0A1J7I778"/>
<organism evidence="2 3">
    <name type="scientific">Coniochaeta ligniaria NRRL 30616</name>
    <dbReference type="NCBI Taxonomy" id="1408157"/>
    <lineage>
        <taxon>Eukaryota</taxon>
        <taxon>Fungi</taxon>
        <taxon>Dikarya</taxon>
        <taxon>Ascomycota</taxon>
        <taxon>Pezizomycotina</taxon>
        <taxon>Sordariomycetes</taxon>
        <taxon>Sordariomycetidae</taxon>
        <taxon>Coniochaetales</taxon>
        <taxon>Coniochaetaceae</taxon>
        <taxon>Coniochaeta</taxon>
    </lineage>
</organism>
<feature type="region of interest" description="Disordered" evidence="1">
    <location>
        <begin position="353"/>
        <end position="375"/>
    </location>
</feature>
<gene>
    <name evidence="2" type="ORF">CONLIGDRAFT_686716</name>
</gene>
<accession>A0A1J7I778</accession>
<dbReference type="EMBL" id="KV875107">
    <property type="protein sequence ID" value="OIW23277.1"/>
    <property type="molecule type" value="Genomic_DNA"/>
</dbReference>
<reference evidence="2 3" key="1">
    <citation type="submission" date="2016-10" db="EMBL/GenBank/DDBJ databases">
        <title>Draft genome sequence of Coniochaeta ligniaria NRRL30616, a lignocellulolytic fungus for bioabatement of inhibitors in plant biomass hydrolysates.</title>
        <authorList>
            <consortium name="DOE Joint Genome Institute"/>
            <person name="Jimenez D.J."/>
            <person name="Hector R.E."/>
            <person name="Riley R."/>
            <person name="Sun H."/>
            <person name="Grigoriev I.V."/>
            <person name="Van Elsas J.D."/>
            <person name="Nichols N.N."/>
        </authorList>
    </citation>
    <scope>NUCLEOTIDE SEQUENCE [LARGE SCALE GENOMIC DNA]</scope>
    <source>
        <strain evidence="2 3">NRRL 30616</strain>
    </source>
</reference>
<sequence length="394" mass="42540">MVSFTSLTCTRTIVEIKARACDSIHSNQPARLPEILAAISQSFTQKDHIATDNNFEQPSFLTFTLDPRDHHHITDGFPQLLDIGETLQRSTAIPYNFDPATGKIEIMVANEAYTQGIAHTIVLDVHMSLQGLKTTTNPATGAATSTDKRISAIQRYTLRLTGDDGSVWSPIIAYRDGNNAVVPHIVFMFVGGSTTGNVVQTKLAGDARVLMTRLGIRTVVAYNLPIPQNLEAIDMARFLKRASATVWVFDDEQAKPVAVKQEGLSTALWLSDFVDEAEGLAPEFVRPRGGNDPDKIPNVVIKESAILTALRETSDAIVATRSKGTALPGMRASVDINTRRSFSTLATRRDAAGGVESGHRLGGMPVRGVQAPARGGAGAVGRTLGGVFRRLLRK</sequence>
<keyword evidence="3" id="KW-1185">Reference proteome</keyword>
<dbReference type="OrthoDB" id="10465922at2759"/>
<dbReference type="Proteomes" id="UP000182658">
    <property type="component" value="Unassembled WGS sequence"/>
</dbReference>
<feature type="compositionally biased region" description="Low complexity" evidence="1">
    <location>
        <begin position="366"/>
        <end position="375"/>
    </location>
</feature>
<evidence type="ECO:0000313" key="2">
    <source>
        <dbReference type="EMBL" id="OIW23277.1"/>
    </source>
</evidence>